<gene>
    <name evidence="1" type="ORF">QIS74_13617</name>
</gene>
<protein>
    <submittedName>
        <fullName evidence="1">Uncharacterized protein</fullName>
    </submittedName>
</protein>
<accession>A0AAV9SSK3</accession>
<sequence length="138" mass="15123">MFNGGIVTLTADGIVMLRQKGQGKKIELVDAKSPDATQAYHQQQPTEADLKTLNRRLQWQMESIGRGFDYVALDLATVKLFIFSDGSFANNGDLSSQLGFIISLANEKVNDDDGVFDIRGNIVHFSSPEAVPDQAGLY</sequence>
<dbReference type="AlphaFoldDB" id="A0AAV9SSK3"/>
<reference evidence="1 2" key="1">
    <citation type="submission" date="2023-04" db="EMBL/GenBank/DDBJ databases">
        <title>Colletotrichum tabacum stain YC1 causing leaf anthracnose on Nicotiana tabacum(L.) cv.</title>
        <authorList>
            <person name="Ji Z."/>
            <person name="Wang M."/>
            <person name="Zhang J."/>
            <person name="Wang N."/>
            <person name="Zhou Z."/>
        </authorList>
    </citation>
    <scope>NUCLEOTIDE SEQUENCE [LARGE SCALE GENOMIC DNA]</scope>
    <source>
        <strain evidence="1 2">YC1</strain>
    </source>
</reference>
<dbReference type="EMBL" id="JASAOK010000056">
    <property type="protein sequence ID" value="KAK6206198.1"/>
    <property type="molecule type" value="Genomic_DNA"/>
</dbReference>
<keyword evidence="2" id="KW-1185">Reference proteome</keyword>
<name>A0AAV9SSK3_9PEZI</name>
<organism evidence="1 2">
    <name type="scientific">Colletotrichum tabaci</name>
    <dbReference type="NCBI Taxonomy" id="1209068"/>
    <lineage>
        <taxon>Eukaryota</taxon>
        <taxon>Fungi</taxon>
        <taxon>Dikarya</taxon>
        <taxon>Ascomycota</taxon>
        <taxon>Pezizomycotina</taxon>
        <taxon>Sordariomycetes</taxon>
        <taxon>Hypocreomycetidae</taxon>
        <taxon>Glomerellales</taxon>
        <taxon>Glomerellaceae</taxon>
        <taxon>Colletotrichum</taxon>
        <taxon>Colletotrichum destructivum species complex</taxon>
    </lineage>
</organism>
<proteinExistence type="predicted"/>
<evidence type="ECO:0000313" key="2">
    <source>
        <dbReference type="Proteomes" id="UP001327957"/>
    </source>
</evidence>
<evidence type="ECO:0000313" key="1">
    <source>
        <dbReference type="EMBL" id="KAK6206198.1"/>
    </source>
</evidence>
<comment type="caution">
    <text evidence="1">The sequence shown here is derived from an EMBL/GenBank/DDBJ whole genome shotgun (WGS) entry which is preliminary data.</text>
</comment>
<dbReference type="Proteomes" id="UP001327957">
    <property type="component" value="Unassembled WGS sequence"/>
</dbReference>